<dbReference type="InterPro" id="IPR052336">
    <property type="entry name" value="MlaD_Phospholipid_Transporter"/>
</dbReference>
<accession>A0A344L525</accession>
<dbReference type="Proteomes" id="UP000250434">
    <property type="component" value="Chromosome"/>
</dbReference>
<sequence length="354" mass="36547">MPVKRGIAVVVAALLLAAAGLWYFRDRPSLTLVAEFAQADGVYPGNKVTVLGVETGTVVATEPRGGTVRVTMSLPAGTKIPPDAHAWVVTPAVISEKYVELDPPFRGGEPAGDGTVIPVERTHAPLAWDDLVRSLDTLLVAAGDGSLGQAVHNGANALDGNGAKLRDAVHDISQASELLAGHSGDLTGLLGSLDRLVAVLGEHKSTVDSLSGSVSQAAELFGAQRGTISASVTQLAEALRQVSGLIEQHGQPLTGDLARLSELSTTILAHQGQLTEILDTAPLAFDNFGRAVTPDGRLRIRLNISTNLSQLPGAYELCRQYPIPLCSGAGIVNPIPFPPGAVDGLGLNSVLGGG</sequence>
<organism evidence="2 3">
    <name type="scientific">Amycolatopsis albispora</name>
    <dbReference type="NCBI Taxonomy" id="1804986"/>
    <lineage>
        <taxon>Bacteria</taxon>
        <taxon>Bacillati</taxon>
        <taxon>Actinomycetota</taxon>
        <taxon>Actinomycetes</taxon>
        <taxon>Pseudonocardiales</taxon>
        <taxon>Pseudonocardiaceae</taxon>
        <taxon>Amycolatopsis</taxon>
    </lineage>
</organism>
<name>A0A344L525_9PSEU</name>
<dbReference type="EMBL" id="CP015163">
    <property type="protein sequence ID" value="AXB43149.1"/>
    <property type="molecule type" value="Genomic_DNA"/>
</dbReference>
<evidence type="ECO:0000313" key="2">
    <source>
        <dbReference type="EMBL" id="AXB43149.1"/>
    </source>
</evidence>
<dbReference type="Pfam" id="PF02470">
    <property type="entry name" value="MlaD"/>
    <property type="match status" value="1"/>
</dbReference>
<dbReference type="InterPro" id="IPR003399">
    <property type="entry name" value="Mce/MlaD"/>
</dbReference>
<evidence type="ECO:0000313" key="3">
    <source>
        <dbReference type="Proteomes" id="UP000250434"/>
    </source>
</evidence>
<gene>
    <name evidence="2" type="ORF">A4R43_11790</name>
</gene>
<dbReference type="OrthoDB" id="4516955at2"/>
<dbReference type="AlphaFoldDB" id="A0A344L525"/>
<proteinExistence type="predicted"/>
<dbReference type="GO" id="GO:0005576">
    <property type="term" value="C:extracellular region"/>
    <property type="evidence" value="ECO:0007669"/>
    <property type="project" value="TreeGrafter"/>
</dbReference>
<keyword evidence="3" id="KW-1185">Reference proteome</keyword>
<reference evidence="2 3" key="1">
    <citation type="submission" date="2016-04" db="EMBL/GenBank/DDBJ databases">
        <title>Complete genome sequence and analysis of deep-sea sediment isolate, Amycolatopsis sp. WP1.</title>
        <authorList>
            <person name="Wang H."/>
            <person name="Chen S."/>
            <person name="Wu Q."/>
        </authorList>
    </citation>
    <scope>NUCLEOTIDE SEQUENCE [LARGE SCALE GENOMIC DNA]</scope>
    <source>
        <strain evidence="2 3">WP1</strain>
    </source>
</reference>
<dbReference type="KEGG" id="aab:A4R43_11790"/>
<feature type="domain" description="Mce/MlaD" evidence="1">
    <location>
        <begin position="30"/>
        <end position="104"/>
    </location>
</feature>
<protein>
    <recommendedName>
        <fullName evidence="1">Mce/MlaD domain-containing protein</fullName>
    </recommendedName>
</protein>
<dbReference type="PANTHER" id="PTHR33371:SF4">
    <property type="entry name" value="INTERMEMBRANE PHOSPHOLIPID TRANSPORT SYSTEM BINDING PROTEIN MLAD"/>
    <property type="match status" value="1"/>
</dbReference>
<evidence type="ECO:0000259" key="1">
    <source>
        <dbReference type="Pfam" id="PF02470"/>
    </source>
</evidence>
<dbReference type="NCBIfam" id="TIGR00996">
    <property type="entry name" value="Mtu_fam_mce"/>
    <property type="match status" value="1"/>
</dbReference>
<dbReference type="InterPro" id="IPR005693">
    <property type="entry name" value="Mce"/>
</dbReference>
<dbReference type="PANTHER" id="PTHR33371">
    <property type="entry name" value="INTERMEMBRANE PHOSPHOLIPID TRANSPORT SYSTEM BINDING PROTEIN MLAD-RELATED"/>
    <property type="match status" value="1"/>
</dbReference>